<accession>A0A074RM25</accession>
<keyword evidence="6" id="KW-0479">Metal-binding</keyword>
<evidence type="ECO:0000313" key="8">
    <source>
        <dbReference type="EMBL" id="KEP46395.1"/>
    </source>
</evidence>
<dbReference type="STRING" id="1423351.A0A074RM25"/>
<evidence type="ECO:0000256" key="4">
    <source>
        <dbReference type="ARBA" id="ARBA00022989"/>
    </source>
</evidence>
<dbReference type="GO" id="GO:0006882">
    <property type="term" value="P:intracellular zinc ion homeostasis"/>
    <property type="evidence" value="ECO:0007669"/>
    <property type="project" value="TreeGrafter"/>
</dbReference>
<dbReference type="OrthoDB" id="529367at2759"/>
<proteinExistence type="inferred from homology"/>
<keyword evidence="9" id="KW-1185">Reference proteome</keyword>
<dbReference type="GO" id="GO:0038023">
    <property type="term" value="F:signaling receptor activity"/>
    <property type="evidence" value="ECO:0007669"/>
    <property type="project" value="TreeGrafter"/>
</dbReference>
<name>A0A074RM25_9AGAM</name>
<evidence type="ECO:0000256" key="1">
    <source>
        <dbReference type="ARBA" id="ARBA00004141"/>
    </source>
</evidence>
<dbReference type="EMBL" id="AZST01001123">
    <property type="protein sequence ID" value="KEP46395.1"/>
    <property type="molecule type" value="Genomic_DNA"/>
</dbReference>
<evidence type="ECO:0000256" key="2">
    <source>
        <dbReference type="ARBA" id="ARBA00007018"/>
    </source>
</evidence>
<feature type="transmembrane region" description="Helical" evidence="7">
    <location>
        <begin position="208"/>
        <end position="229"/>
    </location>
</feature>
<dbReference type="AlphaFoldDB" id="A0A074RM25"/>
<dbReference type="PANTHER" id="PTHR20855">
    <property type="entry name" value="ADIPOR/PROGESTIN RECEPTOR-RELATED"/>
    <property type="match status" value="1"/>
</dbReference>
<keyword evidence="6" id="KW-0862">Zinc</keyword>
<dbReference type="Pfam" id="PF03006">
    <property type="entry name" value="HlyIII"/>
    <property type="match status" value="1"/>
</dbReference>
<sequence length="314" mass="35057">MFLPRSNLTCNMASKLAAEEAVNTACPASVAQPLLLTYDALPAWLQDNAYVLQGYRRPQYSWFGCARSVFGYLHNETVNIQTHLFAALGFLYLIFNVQDTHIGYTTLTWQDHAAFTLSLLAAAFCLIASALFHTANCHSPNVSKKYNALDYSGIIVVSVGSFYPTLHYGFFCDHYLKIGYIVAITVAGAASAYVVLKPDYATPTYRWARTCVFYALGVVALVPLVHAYFAYGLTRMQNEMGFHWLGACICFYVVGGMIYGCRVPERWMPGTFDYFGASHQILHVCVVLAMLSNYKAMLTGFEYWHGQRQGICDA</sequence>
<keyword evidence="4 7" id="KW-1133">Transmembrane helix</keyword>
<comment type="subcellular location">
    <subcellularLocation>
        <location evidence="1">Membrane</location>
        <topology evidence="1">Multi-pass membrane protein</topology>
    </subcellularLocation>
</comment>
<dbReference type="Proteomes" id="UP000027456">
    <property type="component" value="Unassembled WGS sequence"/>
</dbReference>
<comment type="caution">
    <text evidence="8">The sequence shown here is derived from an EMBL/GenBank/DDBJ whole genome shotgun (WGS) entry which is preliminary data.</text>
</comment>
<feature type="transmembrane region" description="Helical" evidence="7">
    <location>
        <begin position="115"/>
        <end position="136"/>
    </location>
</feature>
<evidence type="ECO:0000256" key="7">
    <source>
        <dbReference type="SAM" id="Phobius"/>
    </source>
</evidence>
<dbReference type="GO" id="GO:0016020">
    <property type="term" value="C:membrane"/>
    <property type="evidence" value="ECO:0007669"/>
    <property type="project" value="UniProtKB-SubCell"/>
</dbReference>
<evidence type="ECO:0000256" key="6">
    <source>
        <dbReference type="PIRSR" id="PIRSR604254-1"/>
    </source>
</evidence>
<feature type="transmembrane region" description="Helical" evidence="7">
    <location>
        <begin position="272"/>
        <end position="291"/>
    </location>
</feature>
<dbReference type="GO" id="GO:0046872">
    <property type="term" value="F:metal ion binding"/>
    <property type="evidence" value="ECO:0007669"/>
    <property type="project" value="UniProtKB-KW"/>
</dbReference>
<feature type="binding site" evidence="6">
    <location>
        <position position="279"/>
    </location>
    <ligand>
        <name>Zn(2+)</name>
        <dbReference type="ChEBI" id="CHEBI:29105"/>
    </ligand>
</feature>
<dbReference type="HOGENOM" id="CLU_023075_2_0_1"/>
<feature type="binding site" evidence="6">
    <location>
        <position position="283"/>
    </location>
    <ligand>
        <name>Zn(2+)</name>
        <dbReference type="ChEBI" id="CHEBI:29105"/>
    </ligand>
</feature>
<comment type="similarity">
    <text evidence="2">Belongs to the ADIPOR family.</text>
</comment>
<evidence type="ECO:0000256" key="5">
    <source>
        <dbReference type="ARBA" id="ARBA00023136"/>
    </source>
</evidence>
<feature type="transmembrane region" description="Helical" evidence="7">
    <location>
        <begin position="241"/>
        <end position="260"/>
    </location>
</feature>
<feature type="binding site" evidence="6">
    <location>
        <position position="133"/>
    </location>
    <ligand>
        <name>Zn(2+)</name>
        <dbReference type="ChEBI" id="CHEBI:29105"/>
    </ligand>
</feature>
<protein>
    <submittedName>
        <fullName evidence="8">Hemolysin-III channel protein</fullName>
    </submittedName>
</protein>
<evidence type="ECO:0000256" key="3">
    <source>
        <dbReference type="ARBA" id="ARBA00022692"/>
    </source>
</evidence>
<dbReference type="PANTHER" id="PTHR20855:SF52">
    <property type="entry name" value="ADIPONECTIN RECEPTOR PROTEIN"/>
    <property type="match status" value="1"/>
</dbReference>
<reference evidence="8 9" key="1">
    <citation type="submission" date="2013-12" db="EMBL/GenBank/DDBJ databases">
        <authorList>
            <person name="Cubeta M."/>
            <person name="Pakala S."/>
            <person name="Fedorova N."/>
            <person name="Thomas E."/>
            <person name="Dean R."/>
            <person name="Jabaji S."/>
            <person name="Neate S."/>
            <person name="Toda T."/>
            <person name="Tavantzis S."/>
            <person name="Vilgalys R."/>
            <person name="Bharathan N."/>
            <person name="Pakala S."/>
            <person name="Losada L.S."/>
            <person name="Zafar N."/>
            <person name="Nierman W."/>
        </authorList>
    </citation>
    <scope>NUCLEOTIDE SEQUENCE [LARGE SCALE GENOMIC DNA]</scope>
    <source>
        <strain evidence="8 9">123E</strain>
    </source>
</reference>
<dbReference type="InterPro" id="IPR004254">
    <property type="entry name" value="AdipoR/HlyIII-related"/>
</dbReference>
<gene>
    <name evidence="8" type="ORF">V565_201140</name>
</gene>
<feature type="transmembrane region" description="Helical" evidence="7">
    <location>
        <begin position="148"/>
        <end position="166"/>
    </location>
</feature>
<evidence type="ECO:0000313" key="9">
    <source>
        <dbReference type="Proteomes" id="UP000027456"/>
    </source>
</evidence>
<keyword evidence="3 7" id="KW-0812">Transmembrane</keyword>
<feature type="transmembrane region" description="Helical" evidence="7">
    <location>
        <begin position="178"/>
        <end position="196"/>
    </location>
</feature>
<organism evidence="8 9">
    <name type="scientific">Rhizoctonia solani 123E</name>
    <dbReference type="NCBI Taxonomy" id="1423351"/>
    <lineage>
        <taxon>Eukaryota</taxon>
        <taxon>Fungi</taxon>
        <taxon>Dikarya</taxon>
        <taxon>Basidiomycota</taxon>
        <taxon>Agaricomycotina</taxon>
        <taxon>Agaricomycetes</taxon>
        <taxon>Cantharellales</taxon>
        <taxon>Ceratobasidiaceae</taxon>
        <taxon>Rhizoctonia</taxon>
    </lineage>
</organism>
<keyword evidence="5 7" id="KW-0472">Membrane</keyword>